<dbReference type="SMART" id="SM00065">
    <property type="entry name" value="GAF"/>
    <property type="match status" value="1"/>
</dbReference>
<dbReference type="InterPro" id="IPR036890">
    <property type="entry name" value="HATPase_C_sf"/>
</dbReference>
<keyword evidence="5" id="KW-0547">Nucleotide-binding</keyword>
<dbReference type="SUPFAM" id="SSF55874">
    <property type="entry name" value="ATPase domain of HSP90 chaperone/DNA topoisomerase II/histidine kinase"/>
    <property type="match status" value="1"/>
</dbReference>
<evidence type="ECO:0000313" key="14">
    <source>
        <dbReference type="EMBL" id="ACK81021.1"/>
    </source>
</evidence>
<dbReference type="CDD" id="cd17546">
    <property type="entry name" value="REC_hyHK_CKI1_RcsC-like"/>
    <property type="match status" value="1"/>
</dbReference>
<dbReference type="Gene3D" id="3.40.50.2300">
    <property type="match status" value="1"/>
</dbReference>
<name>B7L1C7_METC4</name>
<dbReference type="InterPro" id="IPR035965">
    <property type="entry name" value="PAS-like_dom_sf"/>
</dbReference>
<dbReference type="Pfam" id="PF00072">
    <property type="entry name" value="Response_reg"/>
    <property type="match status" value="1"/>
</dbReference>
<dbReference type="HOGENOM" id="CLU_000445_114_44_5"/>
<dbReference type="GO" id="GO:0000155">
    <property type="term" value="F:phosphorelay sensor kinase activity"/>
    <property type="evidence" value="ECO:0007669"/>
    <property type="project" value="InterPro"/>
</dbReference>
<evidence type="ECO:0000313" key="15">
    <source>
        <dbReference type="Proteomes" id="UP000002385"/>
    </source>
</evidence>
<dbReference type="NCBIfam" id="TIGR00229">
    <property type="entry name" value="sensory_box"/>
    <property type="match status" value="2"/>
</dbReference>
<dbReference type="PROSITE" id="PS50112">
    <property type="entry name" value="PAS"/>
    <property type="match status" value="2"/>
</dbReference>
<keyword evidence="4" id="KW-0808">Transferase</keyword>
<dbReference type="InterPro" id="IPR000700">
    <property type="entry name" value="PAS-assoc_C"/>
</dbReference>
<dbReference type="Gene3D" id="3.30.565.10">
    <property type="entry name" value="Histidine kinase-like ATPase, C-terminal domain"/>
    <property type="match status" value="1"/>
</dbReference>
<dbReference type="Pfam" id="PF00989">
    <property type="entry name" value="PAS"/>
    <property type="match status" value="1"/>
</dbReference>
<evidence type="ECO:0000256" key="1">
    <source>
        <dbReference type="ARBA" id="ARBA00000085"/>
    </source>
</evidence>
<organism evidence="14 15">
    <name type="scientific">Methylorubrum extorquens (strain CM4 / NCIMB 13688)</name>
    <name type="common">Methylobacterium extorquens</name>
    <dbReference type="NCBI Taxonomy" id="440085"/>
    <lineage>
        <taxon>Bacteria</taxon>
        <taxon>Pseudomonadati</taxon>
        <taxon>Pseudomonadota</taxon>
        <taxon>Alphaproteobacteria</taxon>
        <taxon>Hyphomicrobiales</taxon>
        <taxon>Methylobacteriaceae</taxon>
        <taxon>Methylorubrum</taxon>
    </lineage>
</organism>
<dbReference type="GO" id="GO:0005524">
    <property type="term" value="F:ATP binding"/>
    <property type="evidence" value="ECO:0007669"/>
    <property type="project" value="UniProtKB-KW"/>
</dbReference>
<dbReference type="SUPFAM" id="SSF52172">
    <property type="entry name" value="CheY-like"/>
    <property type="match status" value="1"/>
</dbReference>
<dbReference type="SMART" id="SM00388">
    <property type="entry name" value="HisKA"/>
    <property type="match status" value="1"/>
</dbReference>
<feature type="domain" description="PAS" evidence="12">
    <location>
        <begin position="205"/>
        <end position="275"/>
    </location>
</feature>
<dbReference type="Gene3D" id="1.10.287.130">
    <property type="match status" value="1"/>
</dbReference>
<dbReference type="AlphaFoldDB" id="B7L1C7"/>
<evidence type="ECO:0000256" key="4">
    <source>
        <dbReference type="ARBA" id="ARBA00022679"/>
    </source>
</evidence>
<sequence length="837" mass="92579">MTAGHTRGRHPWLRSSAWLVRAVGYDSPVTQTTNHTCPPSFEPRSPRRLAALRSYGILDTQPEPEFDDIAQMAAQACDAPMAHINFIDADRQWIKAAVGHDAREMPLHLGFCTQTLAEDGILVLPNLKREPELASNPLVTGAPHLRFYAGVPLITPDGWAIGTLCVLDREPRTLTTQQEFILKALARNIMAQLESRRSAAALRAREAELRLVADAMPVLIGFIDCSLTYRFANAAYRTWMERAPEDVVGRTVAEVLGGDGFDERRAYIERALAGEEVRIELNWPCPDGRVRFADIRYMPRVATDGSIDGIYVFVHDVSDRKRVEDLLQTRASHLEAQVASQARDRDRIWTLSPVLKAVAAFDGRIEGVNPSWTRALGWSEEQTVGRKISDFVGADEQEVMVGFLSRLAKAEPVEDIEVSFVTRDGSRRRILWTFVPEDEVLYGFGRDITEQRLAEEALRQSQKLEAIGQLTGGVAHDFNNLLTIIRSSVEFLRRPDLAEERKRRYLNAVSDTVDRAAKLTSQLLAFARRQTLRPEVFEVSERLRAISDMLDSVTGARIRVVTDLPGEHCYVRADASQFETALVNIAVNARDAMDGEGRLTLHLDAGTPMPPIRGHAGASSRRFVAVSVTDTGRGIAHADLARIFEPFFTTKEIGKGTGLGLSQVIGFAKQSGGDVDVRSTLGEGTTFILYLPQVGPPEDMGISAAHQPEETAGDLGLCILVVEDNLEVGRFCTQILEDLGHSPVWTQNAEAALDAVKKSASDFDAVFSDVVMPGMGGIELARRLRDSHPDLPVVLTSGYSHVLAQDDAHGFDVLRKPYSADELARVLRVAVKRRRHH</sequence>
<dbReference type="SMART" id="SM00448">
    <property type="entry name" value="REC"/>
    <property type="match status" value="1"/>
</dbReference>
<evidence type="ECO:0000259" key="12">
    <source>
        <dbReference type="PROSITE" id="PS50112"/>
    </source>
</evidence>
<dbReference type="GO" id="GO:0006355">
    <property type="term" value="P:regulation of DNA-templated transcription"/>
    <property type="evidence" value="ECO:0007669"/>
    <property type="project" value="InterPro"/>
</dbReference>
<dbReference type="InterPro" id="IPR013767">
    <property type="entry name" value="PAS_fold"/>
</dbReference>
<dbReference type="InterPro" id="IPR004358">
    <property type="entry name" value="Sig_transdc_His_kin-like_C"/>
</dbReference>
<dbReference type="SMART" id="SM00086">
    <property type="entry name" value="PAC"/>
    <property type="match status" value="2"/>
</dbReference>
<dbReference type="Proteomes" id="UP000002385">
    <property type="component" value="Chromosome"/>
</dbReference>
<evidence type="ECO:0000256" key="7">
    <source>
        <dbReference type="ARBA" id="ARBA00022840"/>
    </source>
</evidence>
<evidence type="ECO:0000256" key="9">
    <source>
        <dbReference type="PROSITE-ProRule" id="PRU00169"/>
    </source>
</evidence>
<dbReference type="InterPro" id="IPR011006">
    <property type="entry name" value="CheY-like_superfamily"/>
</dbReference>
<proteinExistence type="predicted"/>
<dbReference type="InterPro" id="IPR000014">
    <property type="entry name" value="PAS"/>
</dbReference>
<dbReference type="SUPFAM" id="SSF47384">
    <property type="entry name" value="Homodimeric domain of signal transducing histidine kinase"/>
    <property type="match status" value="1"/>
</dbReference>
<evidence type="ECO:0000256" key="3">
    <source>
        <dbReference type="ARBA" id="ARBA00022553"/>
    </source>
</evidence>
<dbReference type="PROSITE" id="PS50109">
    <property type="entry name" value="HIS_KIN"/>
    <property type="match status" value="1"/>
</dbReference>
<evidence type="ECO:0000259" key="13">
    <source>
        <dbReference type="PROSITE" id="PS50113"/>
    </source>
</evidence>
<dbReference type="Pfam" id="PF08448">
    <property type="entry name" value="PAS_4"/>
    <property type="match status" value="1"/>
</dbReference>
<feature type="domain" description="PAC" evidence="13">
    <location>
        <begin position="273"/>
        <end position="329"/>
    </location>
</feature>
<feature type="modified residue" description="4-aspartylphosphate" evidence="9">
    <location>
        <position position="769"/>
    </location>
</feature>
<accession>B7L1C7</accession>
<evidence type="ECO:0000256" key="2">
    <source>
        <dbReference type="ARBA" id="ARBA00012438"/>
    </source>
</evidence>
<dbReference type="InterPro" id="IPR003594">
    <property type="entry name" value="HATPase_dom"/>
</dbReference>
<feature type="domain" description="Histidine kinase" evidence="10">
    <location>
        <begin position="473"/>
        <end position="695"/>
    </location>
</feature>
<dbReference type="PANTHER" id="PTHR43065">
    <property type="entry name" value="SENSOR HISTIDINE KINASE"/>
    <property type="match status" value="1"/>
</dbReference>
<dbReference type="PRINTS" id="PR00344">
    <property type="entry name" value="BCTRLSENSOR"/>
</dbReference>
<dbReference type="CDD" id="cd00082">
    <property type="entry name" value="HisKA"/>
    <property type="match status" value="1"/>
</dbReference>
<feature type="domain" description="Response regulatory" evidence="11">
    <location>
        <begin position="718"/>
        <end position="831"/>
    </location>
</feature>
<keyword evidence="7" id="KW-0067">ATP-binding</keyword>
<dbReference type="InterPro" id="IPR029016">
    <property type="entry name" value="GAF-like_dom_sf"/>
</dbReference>
<comment type="catalytic activity">
    <reaction evidence="1">
        <text>ATP + protein L-histidine = ADP + protein N-phospho-L-histidine.</text>
        <dbReference type="EC" id="2.7.13.3"/>
    </reaction>
</comment>
<dbReference type="KEGG" id="mch:Mchl_0063"/>
<dbReference type="Pfam" id="PF01590">
    <property type="entry name" value="GAF"/>
    <property type="match status" value="1"/>
</dbReference>
<keyword evidence="6 14" id="KW-0418">Kinase</keyword>
<protein>
    <recommendedName>
        <fullName evidence="2">histidine kinase</fullName>
        <ecNumber evidence="2">2.7.13.3</ecNumber>
    </recommendedName>
</protein>
<keyword evidence="3 9" id="KW-0597">Phosphoprotein</keyword>
<dbReference type="Pfam" id="PF02518">
    <property type="entry name" value="HATPase_c"/>
    <property type="match status" value="1"/>
</dbReference>
<feature type="domain" description="PAS" evidence="12">
    <location>
        <begin position="362"/>
        <end position="411"/>
    </location>
</feature>
<evidence type="ECO:0000259" key="11">
    <source>
        <dbReference type="PROSITE" id="PS50110"/>
    </source>
</evidence>
<dbReference type="CDD" id="cd00130">
    <property type="entry name" value="PAS"/>
    <property type="match status" value="2"/>
</dbReference>
<evidence type="ECO:0000256" key="6">
    <source>
        <dbReference type="ARBA" id="ARBA00022777"/>
    </source>
</evidence>
<dbReference type="SMART" id="SM00387">
    <property type="entry name" value="HATPase_c"/>
    <property type="match status" value="1"/>
</dbReference>
<dbReference type="Pfam" id="PF00512">
    <property type="entry name" value="HisKA"/>
    <property type="match status" value="1"/>
</dbReference>
<gene>
    <name evidence="14" type="ordered locus">Mchl_0063</name>
</gene>
<evidence type="ECO:0000256" key="5">
    <source>
        <dbReference type="ARBA" id="ARBA00022741"/>
    </source>
</evidence>
<dbReference type="InterPro" id="IPR013656">
    <property type="entry name" value="PAS_4"/>
</dbReference>
<dbReference type="InterPro" id="IPR005467">
    <property type="entry name" value="His_kinase_dom"/>
</dbReference>
<dbReference type="InterPro" id="IPR003661">
    <property type="entry name" value="HisK_dim/P_dom"/>
</dbReference>
<reference evidence="14 15" key="2">
    <citation type="journal article" date="2012" name="J. Bacteriol.">
        <title>Complete genome sequences of six strains of the genus Methylobacterium.</title>
        <authorList>
            <person name="Marx C.J."/>
            <person name="Bringel F."/>
            <person name="Chistoserdova L."/>
            <person name="Moulin L."/>
            <person name="Farhan Ul Haque M."/>
            <person name="Fleischman D.E."/>
            <person name="Gruffaz C."/>
            <person name="Jourand P."/>
            <person name="Knief C."/>
            <person name="Lee M.C."/>
            <person name="Muller E.E."/>
            <person name="Nadalig T."/>
            <person name="Peyraud R."/>
            <person name="Roselli S."/>
            <person name="Russ L."/>
            <person name="Goodwin L.A."/>
            <person name="Ivanova N."/>
            <person name="Kyrpides N."/>
            <person name="Lajus A."/>
            <person name="Land M.L."/>
            <person name="Medigue C."/>
            <person name="Mikhailova N."/>
            <person name="Nolan M."/>
            <person name="Woyke T."/>
            <person name="Stolyar S."/>
            <person name="Vorholt J.A."/>
            <person name="Vuilleumier S."/>
        </authorList>
    </citation>
    <scope>NUCLEOTIDE SEQUENCE [LARGE SCALE GENOMIC DNA]</scope>
    <source>
        <strain evidence="15">CM4 / NCIMB 13688</strain>
    </source>
</reference>
<reference evidence="15" key="1">
    <citation type="submission" date="2008-12" db="EMBL/GenBank/DDBJ databases">
        <title>Complete sequence of chromosome of Methylobacterium chloromethanicum CM4.</title>
        <authorList>
            <consortium name="US DOE Joint Genome Institute"/>
            <person name="Lucas S."/>
            <person name="Copeland A."/>
            <person name="Lapidus A."/>
            <person name="Glavina del Rio T."/>
            <person name="Dalin E."/>
            <person name="Tice H."/>
            <person name="Bruce D."/>
            <person name="Goodwin L."/>
            <person name="Pitluck S."/>
            <person name="Chertkov O."/>
            <person name="Brettin T."/>
            <person name="Detter J.C."/>
            <person name="Han C."/>
            <person name="Larimer F."/>
            <person name="Land M."/>
            <person name="Hauser L."/>
            <person name="Kyrpides N."/>
            <person name="Mikhailova N."/>
            <person name="Marx C."/>
            <person name="Richardson P."/>
        </authorList>
    </citation>
    <scope>NUCLEOTIDE SEQUENCE [LARGE SCALE GENOMIC DNA]</scope>
    <source>
        <strain evidence="15">CM4 / NCIMB 13688</strain>
    </source>
</reference>
<dbReference type="InterPro" id="IPR001610">
    <property type="entry name" value="PAC"/>
</dbReference>
<dbReference type="RefSeq" id="WP_012605235.1">
    <property type="nucleotide sequence ID" value="NC_011757.1"/>
</dbReference>
<dbReference type="InterPro" id="IPR036097">
    <property type="entry name" value="HisK_dim/P_sf"/>
</dbReference>
<dbReference type="Gene3D" id="3.30.450.20">
    <property type="entry name" value="PAS domain"/>
    <property type="match status" value="2"/>
</dbReference>
<dbReference type="PROSITE" id="PS50113">
    <property type="entry name" value="PAC"/>
    <property type="match status" value="1"/>
</dbReference>
<keyword evidence="8" id="KW-0902">Two-component regulatory system</keyword>
<dbReference type="Gene3D" id="3.30.450.40">
    <property type="match status" value="1"/>
</dbReference>
<dbReference type="PROSITE" id="PS50110">
    <property type="entry name" value="RESPONSE_REGULATORY"/>
    <property type="match status" value="1"/>
</dbReference>
<evidence type="ECO:0000259" key="10">
    <source>
        <dbReference type="PROSITE" id="PS50109"/>
    </source>
</evidence>
<dbReference type="EC" id="2.7.13.3" evidence="2"/>
<dbReference type="SMART" id="SM00091">
    <property type="entry name" value="PAS"/>
    <property type="match status" value="2"/>
</dbReference>
<dbReference type="PANTHER" id="PTHR43065:SF49">
    <property type="entry name" value="HISTIDINE KINASE"/>
    <property type="match status" value="1"/>
</dbReference>
<dbReference type="EMBL" id="CP001298">
    <property type="protein sequence ID" value="ACK81021.1"/>
    <property type="molecule type" value="Genomic_DNA"/>
</dbReference>
<evidence type="ECO:0000256" key="8">
    <source>
        <dbReference type="ARBA" id="ARBA00023012"/>
    </source>
</evidence>
<dbReference type="SUPFAM" id="SSF55785">
    <property type="entry name" value="PYP-like sensor domain (PAS domain)"/>
    <property type="match status" value="2"/>
</dbReference>
<dbReference type="InterPro" id="IPR003018">
    <property type="entry name" value="GAF"/>
</dbReference>
<dbReference type="SUPFAM" id="SSF55781">
    <property type="entry name" value="GAF domain-like"/>
    <property type="match status" value="1"/>
</dbReference>
<dbReference type="InterPro" id="IPR001789">
    <property type="entry name" value="Sig_transdc_resp-reg_receiver"/>
</dbReference>